<accession>A0A8H3DYV0</accession>
<proteinExistence type="predicted"/>
<reference evidence="1" key="1">
    <citation type="submission" date="2021-01" db="EMBL/GenBank/DDBJ databases">
        <authorList>
            <person name="Kaushik A."/>
        </authorList>
    </citation>
    <scope>NUCLEOTIDE SEQUENCE</scope>
    <source>
        <strain evidence="1">AG5</strain>
    </source>
</reference>
<name>A0A8H3DYV0_9AGAM</name>
<gene>
    <name evidence="1" type="ORF">RDB_LOCUS21277</name>
</gene>
<sequence length="282" mass="31411">MSSTSHEEEVASLITNASVLAFKSEFTQWASLVRLDPDIRSRIPPDPAFQAIRDIRNLSNRFPTWLTDPDSAQFKYLPETYHSLKNDLCSTLLAAKNRDPGRFHEEDDLPLAGTILPILQTCHRTMILGRQRMNPTEIGWCVAIDGLLLHICEVGEGAVMSYSTEQDLKLPQARFGRCDVTHTMADGVMLAAIDFKPYRANPEMQTAATALCSEIPRHLQVVHCVVEFEGESSLSGANKAIMGVVSAAYQKRVLGVPGQFTFGVFQYQKYFVQVFAGAWQAK</sequence>
<dbReference type="EMBL" id="CAJNJQ010000427">
    <property type="protein sequence ID" value="CAE7077660.1"/>
    <property type="molecule type" value="Genomic_DNA"/>
</dbReference>
<evidence type="ECO:0000313" key="1">
    <source>
        <dbReference type="EMBL" id="CAE7077660.1"/>
    </source>
</evidence>
<dbReference type="Proteomes" id="UP000663827">
    <property type="component" value="Unassembled WGS sequence"/>
</dbReference>
<comment type="caution">
    <text evidence="1">The sequence shown here is derived from an EMBL/GenBank/DDBJ whole genome shotgun (WGS) entry which is preliminary data.</text>
</comment>
<organism evidence="1 2">
    <name type="scientific">Rhizoctonia solani</name>
    <dbReference type="NCBI Taxonomy" id="456999"/>
    <lineage>
        <taxon>Eukaryota</taxon>
        <taxon>Fungi</taxon>
        <taxon>Dikarya</taxon>
        <taxon>Basidiomycota</taxon>
        <taxon>Agaricomycotina</taxon>
        <taxon>Agaricomycetes</taxon>
        <taxon>Cantharellales</taxon>
        <taxon>Ceratobasidiaceae</taxon>
        <taxon>Rhizoctonia</taxon>
    </lineage>
</organism>
<protein>
    <submittedName>
        <fullName evidence="1">Uncharacterized protein</fullName>
    </submittedName>
</protein>
<evidence type="ECO:0000313" key="2">
    <source>
        <dbReference type="Proteomes" id="UP000663827"/>
    </source>
</evidence>
<dbReference type="AlphaFoldDB" id="A0A8H3DYV0"/>